<dbReference type="RefSeq" id="WP_203684263.1">
    <property type="nucleotide sequence ID" value="NZ_BOMW01000070.1"/>
</dbReference>
<comment type="caution">
    <text evidence="1">The sequence shown here is derived from an EMBL/GenBank/DDBJ whole genome shotgun (WGS) entry which is preliminary data.</text>
</comment>
<dbReference type="Proteomes" id="UP000629619">
    <property type="component" value="Unassembled WGS sequence"/>
</dbReference>
<dbReference type="AlphaFoldDB" id="A0A919ND39"/>
<evidence type="ECO:0000313" key="1">
    <source>
        <dbReference type="EMBL" id="GIF08921.1"/>
    </source>
</evidence>
<gene>
    <name evidence="1" type="ORF">Asi03nite_64590</name>
</gene>
<sequence>MQTLNAGWDTAATGEGQSTLIRPVDAKGDPAGIAGLAYRDATGAVKRTGEAKQRPLDDFPGFALKFGKINALEIIRGSIYACRYKRQLPPVQACL</sequence>
<reference evidence="1" key="1">
    <citation type="submission" date="2021-01" db="EMBL/GenBank/DDBJ databases">
        <title>Whole genome shotgun sequence of Actinoplanes siamensis NBRC 109076.</title>
        <authorList>
            <person name="Komaki H."/>
            <person name="Tamura T."/>
        </authorList>
    </citation>
    <scope>NUCLEOTIDE SEQUENCE</scope>
    <source>
        <strain evidence="1">NBRC 109076</strain>
    </source>
</reference>
<protein>
    <submittedName>
        <fullName evidence="1">Uncharacterized protein</fullName>
    </submittedName>
</protein>
<accession>A0A919ND39</accession>
<proteinExistence type="predicted"/>
<name>A0A919ND39_9ACTN</name>
<keyword evidence="2" id="KW-1185">Reference proteome</keyword>
<organism evidence="1 2">
    <name type="scientific">Actinoplanes siamensis</name>
    <dbReference type="NCBI Taxonomy" id="1223317"/>
    <lineage>
        <taxon>Bacteria</taxon>
        <taxon>Bacillati</taxon>
        <taxon>Actinomycetota</taxon>
        <taxon>Actinomycetes</taxon>
        <taxon>Micromonosporales</taxon>
        <taxon>Micromonosporaceae</taxon>
        <taxon>Actinoplanes</taxon>
    </lineage>
</organism>
<dbReference type="EMBL" id="BOMW01000070">
    <property type="protein sequence ID" value="GIF08921.1"/>
    <property type="molecule type" value="Genomic_DNA"/>
</dbReference>
<evidence type="ECO:0000313" key="2">
    <source>
        <dbReference type="Proteomes" id="UP000629619"/>
    </source>
</evidence>